<name>A0ABQ7I3G0_9HELO</name>
<evidence type="ECO:0000313" key="2">
    <source>
        <dbReference type="EMBL" id="KAF7909170.1"/>
    </source>
</evidence>
<feature type="region of interest" description="Disordered" evidence="1">
    <location>
        <begin position="50"/>
        <end position="71"/>
    </location>
</feature>
<dbReference type="GeneID" id="62239020"/>
<reference evidence="2 3" key="1">
    <citation type="journal article" date="2020" name="Genome Biol. Evol.">
        <title>Comparative genomics of Sclerotiniaceae.</title>
        <authorList>
            <person name="Valero Jimenez C.A."/>
            <person name="Steentjes M."/>
            <person name="Scholten O.E."/>
            <person name="Van Kan J.A.L."/>
        </authorList>
    </citation>
    <scope>NUCLEOTIDE SEQUENCE [LARGE SCALE GENOMIC DNA]</scope>
    <source>
        <strain evidence="2 3">B1</strain>
    </source>
</reference>
<dbReference type="Proteomes" id="UP000783213">
    <property type="component" value="Unassembled WGS sequence"/>
</dbReference>
<dbReference type="RefSeq" id="XP_038803715.1">
    <property type="nucleotide sequence ID" value="XM_038959874.1"/>
</dbReference>
<organism evidence="2 3">
    <name type="scientific">Botrytis deweyae</name>
    <dbReference type="NCBI Taxonomy" id="2478750"/>
    <lineage>
        <taxon>Eukaryota</taxon>
        <taxon>Fungi</taxon>
        <taxon>Dikarya</taxon>
        <taxon>Ascomycota</taxon>
        <taxon>Pezizomycotina</taxon>
        <taxon>Leotiomycetes</taxon>
        <taxon>Helotiales</taxon>
        <taxon>Sclerotiniaceae</taxon>
        <taxon>Botrytis</taxon>
    </lineage>
</organism>
<proteinExistence type="predicted"/>
<keyword evidence="3" id="KW-1185">Reference proteome</keyword>
<evidence type="ECO:0000256" key="1">
    <source>
        <dbReference type="SAM" id="MobiDB-lite"/>
    </source>
</evidence>
<dbReference type="EMBL" id="RCSX01000062">
    <property type="protein sequence ID" value="KAF7909170.1"/>
    <property type="molecule type" value="Genomic_DNA"/>
</dbReference>
<sequence>MLALENNQYKQRVGKIEAEHLRNITFMEAQSQEGQEEEIARLETSYKKQWTAGKRNRKPPLKMRMTSTRKNSQYLRATRTELIKDFEEEDLDHEESNKARIEKVEKEGRKCFSELQSTHELRMAKLEKAQKESMGHQ</sequence>
<evidence type="ECO:0000313" key="3">
    <source>
        <dbReference type="Proteomes" id="UP000783213"/>
    </source>
</evidence>
<comment type="caution">
    <text evidence="2">The sequence shown here is derived from an EMBL/GenBank/DDBJ whole genome shotgun (WGS) entry which is preliminary data.</text>
</comment>
<accession>A0ABQ7I3G0</accession>
<protein>
    <submittedName>
        <fullName evidence="2">Uncharacterized protein</fullName>
    </submittedName>
</protein>
<gene>
    <name evidence="2" type="ORF">EAE98_012249</name>
</gene>